<dbReference type="HOGENOM" id="CLU_1694101_0_0_0"/>
<evidence type="ECO:0000313" key="3">
    <source>
        <dbReference type="Proteomes" id="UP000001025"/>
    </source>
</evidence>
<dbReference type="PATRIC" id="fig|243090.15.peg.2507"/>
<dbReference type="AlphaFoldDB" id="Q7UGG4"/>
<proteinExistence type="predicted"/>
<organism evidence="2 3">
    <name type="scientific">Rhodopirellula baltica (strain DSM 10527 / NCIMB 13988 / SH1)</name>
    <dbReference type="NCBI Taxonomy" id="243090"/>
    <lineage>
        <taxon>Bacteria</taxon>
        <taxon>Pseudomonadati</taxon>
        <taxon>Planctomycetota</taxon>
        <taxon>Planctomycetia</taxon>
        <taxon>Pirellulales</taxon>
        <taxon>Pirellulaceae</taxon>
        <taxon>Rhodopirellula</taxon>
    </lineage>
</organism>
<keyword evidence="3" id="KW-1185">Reference proteome</keyword>
<reference evidence="2 3" key="1">
    <citation type="journal article" date="2003" name="Proc. Natl. Acad. Sci. U.S.A.">
        <title>Complete genome sequence of the marine planctomycete Pirellula sp. strain 1.</title>
        <authorList>
            <person name="Gloeckner F.O."/>
            <person name="Kube M."/>
            <person name="Bauer M."/>
            <person name="Teeling H."/>
            <person name="Lombardot T."/>
            <person name="Ludwig W."/>
            <person name="Gade D."/>
            <person name="Beck A."/>
            <person name="Borzym K."/>
            <person name="Heitmann K."/>
            <person name="Rabus R."/>
            <person name="Schlesner H."/>
            <person name="Amann R."/>
            <person name="Reinhardt R."/>
        </authorList>
    </citation>
    <scope>NUCLEOTIDE SEQUENCE [LARGE SCALE GENOMIC DNA]</scope>
    <source>
        <strain evidence="3">DSM 10527 / NCIMB 13988 / SH1</strain>
    </source>
</reference>
<evidence type="ECO:0000256" key="1">
    <source>
        <dbReference type="SAM" id="SignalP"/>
    </source>
</evidence>
<dbReference type="InParanoid" id="Q7UGG4"/>
<gene>
    <name evidence="2" type="ordered locus">RB5235</name>
</gene>
<dbReference type="EnsemblBacteria" id="CAD78365">
    <property type="protein sequence ID" value="CAD78365"/>
    <property type="gene ID" value="RB5235"/>
</dbReference>
<protein>
    <submittedName>
        <fullName evidence="2">Uncharacterized protein</fullName>
    </submittedName>
</protein>
<feature type="signal peptide" evidence="1">
    <location>
        <begin position="1"/>
        <end position="47"/>
    </location>
</feature>
<dbReference type="Proteomes" id="UP000001025">
    <property type="component" value="Chromosome"/>
</dbReference>
<accession>Q7UGG4</accession>
<keyword evidence="1" id="KW-0732">Signal</keyword>
<name>Q7UGG4_RHOBA</name>
<dbReference type="EMBL" id="BX294141">
    <property type="protein sequence ID" value="CAD78365.1"/>
    <property type="molecule type" value="Genomic_DNA"/>
</dbReference>
<dbReference type="STRING" id="243090.RB5235"/>
<dbReference type="KEGG" id="rba:RB5235"/>
<feature type="chain" id="PRO_5004292019" evidence="1">
    <location>
        <begin position="48"/>
        <end position="155"/>
    </location>
</feature>
<sequence>MPQTHNCVEGYRVYSLSTYKEFPMNFARTMAAVAVAVCISSASSASACGLLGCGNDCCDAAPVCCEAPAPVCCEPAPVCCPPAPVKVSWCVKNPLTCCPVEVSACVPACCENVIPELVCCKKGFLGRKVMTFKFGCCDTCVDVVFTPLGRVIVRD</sequence>
<evidence type="ECO:0000313" key="2">
    <source>
        <dbReference type="EMBL" id="CAD78365.1"/>
    </source>
</evidence>
<dbReference type="OrthoDB" id="286013at2"/>